<feature type="transmembrane region" description="Helical" evidence="4">
    <location>
        <begin position="212"/>
        <end position="233"/>
    </location>
</feature>
<dbReference type="Pfam" id="PF07690">
    <property type="entry name" value="MFS_1"/>
    <property type="match status" value="1"/>
</dbReference>
<feature type="transmembrane region" description="Helical" evidence="4">
    <location>
        <begin position="105"/>
        <end position="125"/>
    </location>
</feature>
<dbReference type="Proteomes" id="UP001595528">
    <property type="component" value="Unassembled WGS sequence"/>
</dbReference>
<dbReference type="InterPro" id="IPR020846">
    <property type="entry name" value="MFS_dom"/>
</dbReference>
<evidence type="ECO:0000313" key="6">
    <source>
        <dbReference type="EMBL" id="MFC3228536.1"/>
    </source>
</evidence>
<dbReference type="RefSeq" id="WP_379901739.1">
    <property type="nucleotide sequence ID" value="NZ_JBHRTR010000028.1"/>
</dbReference>
<dbReference type="PROSITE" id="PS50850">
    <property type="entry name" value="MFS"/>
    <property type="match status" value="1"/>
</dbReference>
<dbReference type="SUPFAM" id="SSF103473">
    <property type="entry name" value="MFS general substrate transporter"/>
    <property type="match status" value="1"/>
</dbReference>
<dbReference type="PANTHER" id="PTHR23521:SF3">
    <property type="entry name" value="MFS TRANSPORTER"/>
    <property type="match status" value="1"/>
</dbReference>
<evidence type="ECO:0000313" key="7">
    <source>
        <dbReference type="Proteomes" id="UP001595528"/>
    </source>
</evidence>
<protein>
    <submittedName>
        <fullName evidence="6">MFS transporter</fullName>
    </submittedName>
</protein>
<feature type="transmembrane region" description="Helical" evidence="4">
    <location>
        <begin position="80"/>
        <end position="99"/>
    </location>
</feature>
<evidence type="ECO:0000256" key="2">
    <source>
        <dbReference type="ARBA" id="ARBA00022989"/>
    </source>
</evidence>
<sequence length="399" mass="40639">MAATPAGPSKAVSITILVVAEIAAMGLWFTSAAVLSDWIAEAGLTPGRAALLSSVVQGGFVVGAVLVAVLGLADRFDPRRVVAASALLAAGANALLLVVPVGGDLAVGLRALTGAALAGAYPVGMKIAAGWGLKDRGFLVGLLVGALTLGTASPHLVAFLGGADWHFTITVSSIVAACGGLAVLACGLGPWHGRSAAFRPAAMLKAWTDRRIRFAILGYLGHMWELFALWAWLGAALTASFATRLPDDEALPLSRLVTFLAIGLGGLVCVAAGLMADRIGKVQVSIWAMVLSGGTAILTALAFGGPVWLMVLLVLVWGATVIPDSAQFSALVADYAPPEEAGTLLTVQTALGFLLTLFTVQLLPMAAAAIGWPLALAGLALGPAFGIAAMVRLLERRQA</sequence>
<organism evidence="6 7">
    <name type="scientific">Marinibaculum pumilum</name>
    <dbReference type="NCBI Taxonomy" id="1766165"/>
    <lineage>
        <taxon>Bacteria</taxon>
        <taxon>Pseudomonadati</taxon>
        <taxon>Pseudomonadota</taxon>
        <taxon>Alphaproteobacteria</taxon>
        <taxon>Rhodospirillales</taxon>
        <taxon>Rhodospirillaceae</taxon>
        <taxon>Marinibaculum</taxon>
    </lineage>
</organism>
<dbReference type="Gene3D" id="1.20.1250.20">
    <property type="entry name" value="MFS general substrate transporter like domains"/>
    <property type="match status" value="2"/>
</dbReference>
<keyword evidence="1 4" id="KW-0812">Transmembrane</keyword>
<keyword evidence="2 4" id="KW-1133">Transmembrane helix</keyword>
<comment type="caution">
    <text evidence="6">The sequence shown here is derived from an EMBL/GenBank/DDBJ whole genome shotgun (WGS) entry which is preliminary data.</text>
</comment>
<feature type="transmembrane region" description="Helical" evidence="4">
    <location>
        <begin position="49"/>
        <end position="73"/>
    </location>
</feature>
<dbReference type="InterPro" id="IPR036259">
    <property type="entry name" value="MFS_trans_sf"/>
</dbReference>
<gene>
    <name evidence="6" type="ORF">ACFOGJ_14925</name>
</gene>
<evidence type="ECO:0000256" key="1">
    <source>
        <dbReference type="ARBA" id="ARBA00022692"/>
    </source>
</evidence>
<dbReference type="PANTHER" id="PTHR23521">
    <property type="entry name" value="TRANSPORTER MFS SUPERFAMILY"/>
    <property type="match status" value="1"/>
</dbReference>
<feature type="transmembrane region" description="Helical" evidence="4">
    <location>
        <begin position="12"/>
        <end position="29"/>
    </location>
</feature>
<feature type="transmembrane region" description="Helical" evidence="4">
    <location>
        <begin position="253"/>
        <end position="274"/>
    </location>
</feature>
<evidence type="ECO:0000259" key="5">
    <source>
        <dbReference type="PROSITE" id="PS50850"/>
    </source>
</evidence>
<keyword evidence="7" id="KW-1185">Reference proteome</keyword>
<accession>A0ABV7L1K5</accession>
<dbReference type="InterPro" id="IPR011701">
    <property type="entry name" value="MFS"/>
</dbReference>
<reference evidence="7" key="1">
    <citation type="journal article" date="2019" name="Int. J. Syst. Evol. Microbiol.">
        <title>The Global Catalogue of Microorganisms (GCM) 10K type strain sequencing project: providing services to taxonomists for standard genome sequencing and annotation.</title>
        <authorList>
            <consortium name="The Broad Institute Genomics Platform"/>
            <consortium name="The Broad Institute Genome Sequencing Center for Infectious Disease"/>
            <person name="Wu L."/>
            <person name="Ma J."/>
        </authorList>
    </citation>
    <scope>NUCLEOTIDE SEQUENCE [LARGE SCALE GENOMIC DNA]</scope>
    <source>
        <strain evidence="7">KCTC 42964</strain>
    </source>
</reference>
<keyword evidence="3 4" id="KW-0472">Membrane</keyword>
<evidence type="ECO:0000256" key="3">
    <source>
        <dbReference type="ARBA" id="ARBA00023136"/>
    </source>
</evidence>
<name>A0ABV7L1K5_9PROT</name>
<evidence type="ECO:0000256" key="4">
    <source>
        <dbReference type="SAM" id="Phobius"/>
    </source>
</evidence>
<dbReference type="EMBL" id="JBHRTR010000028">
    <property type="protein sequence ID" value="MFC3228536.1"/>
    <property type="molecule type" value="Genomic_DNA"/>
</dbReference>
<feature type="domain" description="Major facilitator superfamily (MFS) profile" evidence="5">
    <location>
        <begin position="211"/>
        <end position="399"/>
    </location>
</feature>
<feature type="transmembrane region" description="Helical" evidence="4">
    <location>
        <begin position="137"/>
        <end position="161"/>
    </location>
</feature>
<feature type="transmembrane region" description="Helical" evidence="4">
    <location>
        <begin position="167"/>
        <end position="191"/>
    </location>
</feature>
<feature type="transmembrane region" description="Helical" evidence="4">
    <location>
        <begin position="370"/>
        <end position="394"/>
    </location>
</feature>
<proteinExistence type="predicted"/>